<dbReference type="SMART" id="SM00028">
    <property type="entry name" value="TPR"/>
    <property type="match status" value="6"/>
</dbReference>
<name>A0A8C8TM51_PERMB</name>
<accession>A0A8C8TM51</accession>
<organism evidence="5 6">
    <name type="scientific">Peromyscus maniculatus bairdii</name>
    <name type="common">Prairie deer mouse</name>
    <dbReference type="NCBI Taxonomy" id="230844"/>
    <lineage>
        <taxon>Eukaryota</taxon>
        <taxon>Metazoa</taxon>
        <taxon>Chordata</taxon>
        <taxon>Craniata</taxon>
        <taxon>Vertebrata</taxon>
        <taxon>Euteleostomi</taxon>
        <taxon>Mammalia</taxon>
        <taxon>Eutheria</taxon>
        <taxon>Euarchontoglires</taxon>
        <taxon>Glires</taxon>
        <taxon>Rodentia</taxon>
        <taxon>Myomorpha</taxon>
        <taxon>Muroidea</taxon>
        <taxon>Cricetidae</taxon>
        <taxon>Neotominae</taxon>
        <taxon>Peromyscus</taxon>
    </lineage>
</organism>
<dbReference type="GeneTree" id="ENSGT00950000182946"/>
<keyword evidence="6" id="KW-1185">Reference proteome</keyword>
<reference evidence="5 6" key="1">
    <citation type="submission" date="2018-10" db="EMBL/GenBank/DDBJ databases">
        <title>Improved assembly of the deer mouse Peromyscus maniculatus genome.</title>
        <authorList>
            <person name="Lassance J.-M."/>
            <person name="Hoekstra H.E."/>
        </authorList>
    </citation>
    <scope>NUCLEOTIDE SEQUENCE [LARGE SCALE GENOMIC DNA]</scope>
</reference>
<feature type="repeat" description="TPR" evidence="4">
    <location>
        <begin position="426"/>
        <end position="459"/>
    </location>
</feature>
<dbReference type="Gene3D" id="1.25.40.10">
    <property type="entry name" value="Tetratricopeptide repeat domain"/>
    <property type="match status" value="3"/>
</dbReference>
<reference evidence="5" key="2">
    <citation type="submission" date="2025-08" db="UniProtKB">
        <authorList>
            <consortium name="Ensembl"/>
        </authorList>
    </citation>
    <scope>IDENTIFICATION</scope>
</reference>
<evidence type="ECO:0008006" key="7">
    <source>
        <dbReference type="Google" id="ProtNLM"/>
    </source>
</evidence>
<protein>
    <recommendedName>
        <fullName evidence="7">Interferon-induced protein with tetratricopeptide repeats 1-like</fullName>
    </recommendedName>
</protein>
<keyword evidence="2 4" id="KW-0802">TPR repeat</keyword>
<sequence length="463" mass="53964">EESHRNLIRDSLIQLRCHFTWELVIEDVDMPDLEKRVFDIEFPDTNHSMGMLNLQAYVKHLKGQHEEALHSLKEAEALIQGEQLGKRSLVTWGNCAWVYYHMGSLAEAQTYLDKVENTCKELGSPFRYSIECAEMDCEQGWALLKCGRQNYERAMACFVKALEVEPENPEYNIGYAIVAYRQDFSDNVFSLEPLRKAVRLNPDDPYIKVLLALKLQDVGIHAEARMYIEEAQANISSQTYVFGYMAKFYRKEGFLEKALHFLAIALQAKPFSAFLHHQIGLCYRRQLFKIKEATHMHPRGQDRERADQSTHLAMLHFQKTLELKPTFEMAYVNLAEMYIETGQFGKAEDNFQKVLSMRNLDAAIQQDIHLRYGHFQQYHRRSEDKAITHYIKGLKIGITSSYVRDKLLEALQKLAERRIRQNVRVVESISLLGFVYRLRGDMSEALRCYERALRLTEALNPEF</sequence>
<dbReference type="GO" id="GO:0003723">
    <property type="term" value="F:RNA binding"/>
    <property type="evidence" value="ECO:0007669"/>
    <property type="project" value="TreeGrafter"/>
</dbReference>
<dbReference type="InterPro" id="IPR019734">
    <property type="entry name" value="TPR_rpt"/>
</dbReference>
<reference evidence="5" key="3">
    <citation type="submission" date="2025-09" db="UniProtKB">
        <authorList>
            <consortium name="Ensembl"/>
        </authorList>
    </citation>
    <scope>IDENTIFICATION</scope>
</reference>
<dbReference type="GO" id="GO:0051607">
    <property type="term" value="P:defense response to virus"/>
    <property type="evidence" value="ECO:0007669"/>
    <property type="project" value="TreeGrafter"/>
</dbReference>
<dbReference type="Proteomes" id="UP000694547">
    <property type="component" value="Chromosome 1"/>
</dbReference>
<evidence type="ECO:0000256" key="3">
    <source>
        <dbReference type="ARBA" id="ARBA00038336"/>
    </source>
</evidence>
<dbReference type="GO" id="GO:0005829">
    <property type="term" value="C:cytosol"/>
    <property type="evidence" value="ECO:0007669"/>
    <property type="project" value="TreeGrafter"/>
</dbReference>
<dbReference type="Pfam" id="PF13176">
    <property type="entry name" value="TPR_7"/>
    <property type="match status" value="1"/>
</dbReference>
<dbReference type="FunFam" id="1.25.40.10:FF:000026">
    <property type="entry name" value="Interferon-induced protein with tetratricopeptide repeats 5"/>
    <property type="match status" value="1"/>
</dbReference>
<dbReference type="SUPFAM" id="SSF48452">
    <property type="entry name" value="TPR-like"/>
    <property type="match status" value="1"/>
</dbReference>
<evidence type="ECO:0000256" key="2">
    <source>
        <dbReference type="ARBA" id="ARBA00022803"/>
    </source>
</evidence>
<evidence type="ECO:0000256" key="1">
    <source>
        <dbReference type="ARBA" id="ARBA00022737"/>
    </source>
</evidence>
<feature type="repeat" description="TPR" evidence="4">
    <location>
        <begin position="328"/>
        <end position="361"/>
    </location>
</feature>
<dbReference type="PANTHER" id="PTHR10271">
    <property type="entry name" value="INTERFERON-INDUCED PROTEIN WITH TETRATRICOPEPTIDE REPEATS"/>
    <property type="match status" value="1"/>
</dbReference>
<proteinExistence type="inferred from homology"/>
<dbReference type="Ensembl" id="ENSPEMT00000019704.2">
    <property type="protein sequence ID" value="ENSPEMP00000015405.2"/>
    <property type="gene ID" value="ENSPEMG00000014943.2"/>
</dbReference>
<evidence type="ECO:0000256" key="4">
    <source>
        <dbReference type="PROSITE-ProRule" id="PRU00339"/>
    </source>
</evidence>
<evidence type="ECO:0000313" key="6">
    <source>
        <dbReference type="Proteomes" id="UP000694547"/>
    </source>
</evidence>
<dbReference type="Pfam" id="PF13181">
    <property type="entry name" value="TPR_8"/>
    <property type="match status" value="1"/>
</dbReference>
<dbReference type="AlphaFoldDB" id="A0A8C8TM51"/>
<dbReference type="InterPro" id="IPR011990">
    <property type="entry name" value="TPR-like_helical_dom_sf"/>
</dbReference>
<dbReference type="PROSITE" id="PS50005">
    <property type="entry name" value="TPR"/>
    <property type="match status" value="2"/>
</dbReference>
<evidence type="ECO:0000313" key="5">
    <source>
        <dbReference type="Ensembl" id="ENSPEMP00000015405.2"/>
    </source>
</evidence>
<comment type="similarity">
    <text evidence="3">Belongs to the IFIT family.</text>
</comment>
<dbReference type="PANTHER" id="PTHR10271:SF16">
    <property type="entry name" value="INTERFERON-INDUCED PROTEIN WITH TETRATRICOPEPTIDE REPEATS 1B"/>
    <property type="match status" value="1"/>
</dbReference>
<keyword evidence="1" id="KW-0677">Repeat</keyword>